<feature type="compositionally biased region" description="Low complexity" evidence="5">
    <location>
        <begin position="157"/>
        <end position="171"/>
    </location>
</feature>
<dbReference type="Gene3D" id="3.30.1150.10">
    <property type="match status" value="1"/>
</dbReference>
<feature type="compositionally biased region" description="Gly residues" evidence="5">
    <location>
        <begin position="205"/>
        <end position="224"/>
    </location>
</feature>
<feature type="region of interest" description="Disordered" evidence="5">
    <location>
        <begin position="141"/>
        <end position="224"/>
    </location>
</feature>
<keyword evidence="2 6" id="KW-0812">Transmembrane</keyword>
<accession>A0ABU3B9E3</accession>
<feature type="compositionally biased region" description="Polar residues" evidence="5">
    <location>
        <begin position="172"/>
        <end position="183"/>
    </location>
</feature>
<dbReference type="EMBL" id="JAVRHY010000010">
    <property type="protein sequence ID" value="MDT0619090.1"/>
    <property type="molecule type" value="Genomic_DNA"/>
</dbReference>
<evidence type="ECO:0000256" key="1">
    <source>
        <dbReference type="ARBA" id="ARBA00004167"/>
    </source>
</evidence>
<reference evidence="7 8" key="1">
    <citation type="submission" date="2023-09" db="EMBL/GenBank/DDBJ databases">
        <authorList>
            <person name="Rey-Velasco X."/>
        </authorList>
    </citation>
    <scope>NUCLEOTIDE SEQUENCE [LARGE SCALE GENOMIC DNA]</scope>
    <source>
        <strain evidence="7 8">P385</strain>
    </source>
</reference>
<proteinExistence type="predicted"/>
<name>A0ABU3B9E3_9GAMM</name>
<gene>
    <name evidence="7" type="ORF">RM531_11450</name>
</gene>
<comment type="subcellular location">
    <subcellularLocation>
        <location evidence="1">Membrane</location>
        <topology evidence="1">Single-pass membrane protein</topology>
    </subcellularLocation>
</comment>
<dbReference type="Proteomes" id="UP001259982">
    <property type="component" value="Unassembled WGS sequence"/>
</dbReference>
<feature type="compositionally biased region" description="Pro residues" evidence="5">
    <location>
        <begin position="71"/>
        <end position="80"/>
    </location>
</feature>
<feature type="transmembrane region" description="Helical" evidence="6">
    <location>
        <begin position="25"/>
        <end position="46"/>
    </location>
</feature>
<dbReference type="NCBIfam" id="NF033768">
    <property type="entry name" value="myxo_SS_tail"/>
    <property type="match status" value="1"/>
</dbReference>
<feature type="compositionally biased region" description="Acidic residues" evidence="5">
    <location>
        <begin position="86"/>
        <end position="102"/>
    </location>
</feature>
<evidence type="ECO:0000313" key="8">
    <source>
        <dbReference type="Proteomes" id="UP001259982"/>
    </source>
</evidence>
<feature type="region of interest" description="Disordered" evidence="5">
    <location>
        <begin position="53"/>
        <end position="124"/>
    </location>
</feature>
<organism evidence="7 8">
    <name type="scientific">Spectribacter acetivorans</name>
    <dbReference type="NCBI Taxonomy" id="3075603"/>
    <lineage>
        <taxon>Bacteria</taxon>
        <taxon>Pseudomonadati</taxon>
        <taxon>Pseudomonadota</taxon>
        <taxon>Gammaproteobacteria</taxon>
        <taxon>Salinisphaerales</taxon>
        <taxon>Salinisphaeraceae</taxon>
        <taxon>Spectribacter</taxon>
    </lineage>
</organism>
<evidence type="ECO:0000256" key="2">
    <source>
        <dbReference type="ARBA" id="ARBA00022692"/>
    </source>
</evidence>
<evidence type="ECO:0000256" key="6">
    <source>
        <dbReference type="SAM" id="Phobius"/>
    </source>
</evidence>
<evidence type="ECO:0000256" key="3">
    <source>
        <dbReference type="ARBA" id="ARBA00022989"/>
    </source>
</evidence>
<dbReference type="RefSeq" id="WP_311659404.1">
    <property type="nucleotide sequence ID" value="NZ_JAVRHY010000010.1"/>
</dbReference>
<keyword evidence="8" id="KW-1185">Reference proteome</keyword>
<evidence type="ECO:0000256" key="5">
    <source>
        <dbReference type="SAM" id="MobiDB-lite"/>
    </source>
</evidence>
<dbReference type="NCBIfam" id="TIGR01352">
    <property type="entry name" value="tonB_Cterm"/>
    <property type="match status" value="1"/>
</dbReference>
<comment type="caution">
    <text evidence="7">The sequence shown here is derived from an EMBL/GenBank/DDBJ whole genome shotgun (WGS) entry which is preliminary data.</text>
</comment>
<protein>
    <submittedName>
        <fullName evidence="7">AgmX/PglI C-terminal domain-containing protein</fullName>
    </submittedName>
</protein>
<keyword evidence="3 6" id="KW-1133">Transmembrane helix</keyword>
<evidence type="ECO:0000256" key="4">
    <source>
        <dbReference type="ARBA" id="ARBA00023136"/>
    </source>
</evidence>
<dbReference type="InterPro" id="IPR006260">
    <property type="entry name" value="TonB/TolA_C"/>
</dbReference>
<dbReference type="InterPro" id="IPR049806">
    <property type="entry name" value="MasK-like_C"/>
</dbReference>
<evidence type="ECO:0000313" key="7">
    <source>
        <dbReference type="EMBL" id="MDT0619090.1"/>
    </source>
</evidence>
<keyword evidence="4 6" id="KW-0472">Membrane</keyword>
<sequence>MSAIALGPQLPWSADDRADRRFSGILFGILLPILLLSLLMPLLPLFELPEEEQEDELPPRLAELVIEQQEEPPPPPPPEPVQQEEPPPEPEPVPEPEPEPVPEPEPQPQPEPEVAEPSPQPRARESGVMAFADQLQDVRDNQATQSVRSQRDLSAGAAANTNTRRLITNNLGEGSTGIQSQVGSPGELGGGTELAGRSTTRVEGPPGGGQAVGGGSGRSGGGGQAVRSVESIQVVFDRNKSSLFSIYQRGLRTNPGMRGTVVLELEIQPSGEVTSASIVSSDLDNPELEDKILNRVRLINFGAQDGVPVWRGNYPIRFFPS</sequence>